<dbReference type="PANTHER" id="PTHR37523:SF1">
    <property type="entry name" value="CALCINEURIN-LIKE PHOSPHOESTERASE DOMAIN-CONTAINING PROTEIN"/>
    <property type="match status" value="1"/>
</dbReference>
<dbReference type="Proteomes" id="UP000237040">
    <property type="component" value="Unassembled WGS sequence"/>
</dbReference>
<reference evidence="2 3" key="1">
    <citation type="submission" date="2018-01" db="EMBL/GenBank/DDBJ databases">
        <title>Metagenomic assembled genomes from two thermal pools in the Uzon Caldera, Kamchatka, Russia.</title>
        <authorList>
            <person name="Wilkins L."/>
            <person name="Ettinger C."/>
        </authorList>
    </citation>
    <scope>NUCLEOTIDE SEQUENCE [LARGE SCALE GENOMIC DNA]</scope>
    <source>
        <strain evidence="2">ZAV-07</strain>
    </source>
</reference>
<comment type="caution">
    <text evidence="2">The sequence shown here is derived from an EMBL/GenBank/DDBJ whole genome shotgun (WGS) entry which is preliminary data.</text>
</comment>
<accession>A0A2J6WFI5</accession>
<evidence type="ECO:0000313" key="3">
    <source>
        <dbReference type="Proteomes" id="UP000237040"/>
    </source>
</evidence>
<organism evidence="2 3">
    <name type="scientific">Caldisericum exile</name>
    <dbReference type="NCBI Taxonomy" id="693075"/>
    <lineage>
        <taxon>Bacteria</taxon>
        <taxon>Pseudomonadati</taxon>
        <taxon>Caldisericota/Cryosericota group</taxon>
        <taxon>Caldisericota</taxon>
        <taxon>Caldisericia</taxon>
        <taxon>Caldisericales</taxon>
        <taxon>Caldisericaceae</taxon>
        <taxon>Caldisericum</taxon>
    </lineage>
</organism>
<dbReference type="PANTHER" id="PTHR37523">
    <property type="entry name" value="METALLOPHOSPHOESTERASE"/>
    <property type="match status" value="1"/>
</dbReference>
<feature type="domain" description="Calcineurin-like phosphoesterase" evidence="1">
    <location>
        <begin position="2"/>
        <end position="270"/>
    </location>
</feature>
<dbReference type="Pfam" id="PF00149">
    <property type="entry name" value="Metallophos"/>
    <property type="match status" value="1"/>
</dbReference>
<evidence type="ECO:0000259" key="1">
    <source>
        <dbReference type="Pfam" id="PF00149"/>
    </source>
</evidence>
<dbReference type="SUPFAM" id="SSF56300">
    <property type="entry name" value="Metallo-dependent phosphatases"/>
    <property type="match status" value="1"/>
</dbReference>
<name>A0A2J6WFI5_9BACT</name>
<dbReference type="InterPro" id="IPR004843">
    <property type="entry name" value="Calcineurin-like_PHP"/>
</dbReference>
<sequence length="315" mass="35852">MIKIFFTTDIHGSERCFRKFVNAGKFYNANILILGGDITGKGFVPIVRLKNGYYEANYQGNEEIVSKDELPKLEEEIRFNGLYPYVTTEEELEVIEKSPEKRREIFKFVIKHTLEEWMVLATERLKPLGIKIFVSPGNDDDPVVDDALFVSKYVINPDMKVIEIYDNVEMLSYGYSNPTPWNSPREKTEEEIYNDLKSLAGQMDYNKFTIFNIHVPPFNTPLDIAPKLDKTLKPVVEGGSVATENVGSKSVRRIIEEFQPDLGLHGHVHESPGSVKIGKTLSLNPGSEYSDGILRGVLINLDEKKKKFTFQFTMG</sequence>
<dbReference type="EMBL" id="PNIL01000019">
    <property type="protein sequence ID" value="PMP68436.1"/>
    <property type="molecule type" value="Genomic_DNA"/>
</dbReference>
<gene>
    <name evidence="2" type="ORF">C0189_01205</name>
</gene>
<dbReference type="GO" id="GO:0016787">
    <property type="term" value="F:hydrolase activity"/>
    <property type="evidence" value="ECO:0007669"/>
    <property type="project" value="InterPro"/>
</dbReference>
<dbReference type="InterPro" id="IPR029052">
    <property type="entry name" value="Metallo-depent_PP-like"/>
</dbReference>
<protein>
    <submittedName>
        <fullName evidence="2">Metallophosphoesterase</fullName>
    </submittedName>
</protein>
<evidence type="ECO:0000313" key="2">
    <source>
        <dbReference type="EMBL" id="PMP68436.1"/>
    </source>
</evidence>
<proteinExistence type="predicted"/>
<dbReference type="AlphaFoldDB" id="A0A2J6WFI5"/>
<dbReference type="Gene3D" id="3.60.21.10">
    <property type="match status" value="1"/>
</dbReference>